<evidence type="ECO:0000256" key="2">
    <source>
        <dbReference type="SAM" id="Coils"/>
    </source>
</evidence>
<evidence type="ECO:0000259" key="3">
    <source>
        <dbReference type="PROSITE" id="PS51123"/>
    </source>
</evidence>
<feature type="domain" description="OmpA-like" evidence="3">
    <location>
        <begin position="105"/>
        <end position="217"/>
    </location>
</feature>
<feature type="coiled-coil region" evidence="2">
    <location>
        <begin position="47"/>
        <end position="74"/>
    </location>
</feature>
<keyword evidence="1" id="KW-0472">Membrane</keyword>
<geneLocation type="plasmid" evidence="4 5">
    <name>pl2</name>
</geneLocation>
<dbReference type="GO" id="GO:0016020">
    <property type="term" value="C:membrane"/>
    <property type="evidence" value="ECO:0007669"/>
    <property type="project" value="UniProtKB-UniRule"/>
</dbReference>
<protein>
    <recommendedName>
        <fullName evidence="3">OmpA-like domain-containing protein</fullName>
    </recommendedName>
</protein>
<dbReference type="PANTHER" id="PTHR30329:SF21">
    <property type="entry name" value="LIPOPROTEIN YIAD-RELATED"/>
    <property type="match status" value="1"/>
</dbReference>
<dbReference type="InterPro" id="IPR050330">
    <property type="entry name" value="Bact_OuterMem_StrucFunc"/>
</dbReference>
<keyword evidence="5" id="KW-1185">Reference proteome</keyword>
<dbReference type="InterPro" id="IPR036737">
    <property type="entry name" value="OmpA-like_sf"/>
</dbReference>
<dbReference type="KEGG" id="ifl:C1H71_20115"/>
<dbReference type="Proteomes" id="UP000515917">
    <property type="component" value="Plasmid pl2"/>
</dbReference>
<name>A0A7G3GE23_9NEIS</name>
<dbReference type="RefSeq" id="WP_130108326.1">
    <property type="nucleotide sequence ID" value="NZ_CP025782.1"/>
</dbReference>
<evidence type="ECO:0000256" key="1">
    <source>
        <dbReference type="PROSITE-ProRule" id="PRU00473"/>
    </source>
</evidence>
<dbReference type="PANTHER" id="PTHR30329">
    <property type="entry name" value="STATOR ELEMENT OF FLAGELLAR MOTOR COMPLEX"/>
    <property type="match status" value="1"/>
</dbReference>
<dbReference type="CDD" id="cd07185">
    <property type="entry name" value="OmpA_C-like"/>
    <property type="match status" value="1"/>
</dbReference>
<dbReference type="PROSITE" id="PS51257">
    <property type="entry name" value="PROKAR_LIPOPROTEIN"/>
    <property type="match status" value="1"/>
</dbReference>
<proteinExistence type="predicted"/>
<dbReference type="EMBL" id="CP025782">
    <property type="protein sequence ID" value="QBC45850.1"/>
    <property type="molecule type" value="Genomic_DNA"/>
</dbReference>
<keyword evidence="2" id="KW-0175">Coiled coil</keyword>
<dbReference type="SUPFAM" id="SSF103088">
    <property type="entry name" value="OmpA-like"/>
    <property type="match status" value="1"/>
</dbReference>
<sequence>MKKILIPSLMASAIASVMLSGCMTPPPAPTVDGTKRETVNAPESVESLAMRSQLAEAKQRLRLLETEVKDLKQSYEASVVAYQEAKEASGTQAVKPVNQKAKTVYVSPTPQKLFVVNYPFNRTEFRPNRELHNNLIPSALESDKVEIRGFTDSPKHDPANQKVAMLRANGAKAFLVSKGVPSEKITISFQSHGSFIADSTTVEGRAQNRRVEIEVMD</sequence>
<dbReference type="InterPro" id="IPR006665">
    <property type="entry name" value="OmpA-like"/>
</dbReference>
<gene>
    <name evidence="4" type="ORF">C1H71_20115</name>
</gene>
<dbReference type="Pfam" id="PF00691">
    <property type="entry name" value="OmpA"/>
    <property type="match status" value="1"/>
</dbReference>
<accession>A0A7G3GE23</accession>
<evidence type="ECO:0000313" key="4">
    <source>
        <dbReference type="EMBL" id="QBC45850.1"/>
    </source>
</evidence>
<dbReference type="Gene3D" id="3.30.1330.60">
    <property type="entry name" value="OmpA-like domain"/>
    <property type="match status" value="1"/>
</dbReference>
<reference evidence="4 5" key="1">
    <citation type="submission" date="2018-01" db="EMBL/GenBank/DDBJ databases">
        <title>Genome sequence of Iodobacter sp. strain PCH194 isolated from Indian Trans-Himalaya.</title>
        <authorList>
            <person name="Kumar V."/>
            <person name="Thakur V."/>
            <person name="Kumar S."/>
            <person name="Singh D."/>
        </authorList>
    </citation>
    <scope>NUCLEOTIDE SEQUENCE [LARGE SCALE GENOMIC DNA]</scope>
    <source>
        <strain evidence="4 5">PCH194</strain>
        <plasmid evidence="4 5">pl2</plasmid>
    </source>
</reference>
<dbReference type="AlphaFoldDB" id="A0A7G3GE23"/>
<evidence type="ECO:0000313" key="5">
    <source>
        <dbReference type="Proteomes" id="UP000515917"/>
    </source>
</evidence>
<organism evidence="4 5">
    <name type="scientific">Iodobacter fluviatilis</name>
    <dbReference type="NCBI Taxonomy" id="537"/>
    <lineage>
        <taxon>Bacteria</taxon>
        <taxon>Pseudomonadati</taxon>
        <taxon>Pseudomonadota</taxon>
        <taxon>Betaproteobacteria</taxon>
        <taxon>Neisseriales</taxon>
        <taxon>Chitinibacteraceae</taxon>
        <taxon>Iodobacter</taxon>
    </lineage>
</organism>
<keyword evidence="4" id="KW-0614">Plasmid</keyword>
<dbReference type="PROSITE" id="PS51123">
    <property type="entry name" value="OMPA_2"/>
    <property type="match status" value="1"/>
</dbReference>